<dbReference type="InterPro" id="IPR002745">
    <property type="entry name" value="Ptrans_KptA/Tpt1"/>
</dbReference>
<evidence type="ECO:0000256" key="6">
    <source>
        <dbReference type="ARBA" id="ARBA00047949"/>
    </source>
</evidence>
<comment type="similarity">
    <text evidence="2">Belongs to the KptA/TPT1 family.</text>
</comment>
<evidence type="ECO:0000256" key="7">
    <source>
        <dbReference type="SAM" id="MobiDB-lite"/>
    </source>
</evidence>
<dbReference type="EC" id="2.7.1.160" evidence="3"/>
<sequence>MAARGGRRRRREEDPHVRLSKALSFVLRHGARDAGLPMGDDGFVEVGALLRLPRFAGVSEEEVRSVVDADPKGRFALRPNPLRIRANQGHSLQVPALELTPLLTADALPPTLAHGTRRRCWDSIRRGGLAPMGRTHIHLAGGLPGDPGVRSAPSPPRDAPGLRHRHHHRWSAGAGGWDPILPFSQRSDPDPGGWGGPTAPPLLLACAAAAPLPVSAASGGAAARGFGGHNALTRGVGGHEPLARGFGGGAKPLNHLLPAHKVLHEDFV</sequence>
<accession>A0A8V0X328</accession>
<dbReference type="GO" id="GO:0006388">
    <property type="term" value="P:tRNA splicing, via endonucleolytic cleavage and ligation"/>
    <property type="evidence" value="ECO:0000318"/>
    <property type="project" value="GO_Central"/>
</dbReference>
<reference evidence="8" key="1">
    <citation type="submission" date="2020-11" db="EMBL/GenBank/DDBJ databases">
        <title>Gallus gallus (Chicken) genome, bGalGal1, GRCg7b, maternal haplotype autosomes + Z &amp; W.</title>
        <authorList>
            <person name="Warren W."/>
            <person name="Formenti G."/>
            <person name="Fedrigo O."/>
            <person name="Haase B."/>
            <person name="Mountcastle J."/>
            <person name="Balacco J."/>
            <person name="Tracey A."/>
            <person name="Schneider V."/>
            <person name="Okimoto R."/>
            <person name="Cheng H."/>
            <person name="Hawken R."/>
            <person name="Howe K."/>
            <person name="Jarvis E.D."/>
        </authorList>
    </citation>
    <scope>NUCLEOTIDE SEQUENCE [LARGE SCALE GENOMIC DNA]</scope>
    <source>
        <strain evidence="8">Broiler</strain>
    </source>
</reference>
<feature type="region of interest" description="Disordered" evidence="7">
    <location>
        <begin position="139"/>
        <end position="170"/>
    </location>
</feature>
<reference evidence="8" key="3">
    <citation type="submission" date="2025-09" db="UniProtKB">
        <authorList>
            <consortium name="Ensembl"/>
        </authorList>
    </citation>
    <scope>IDENTIFICATION</scope>
    <source>
        <strain evidence="8">broiler</strain>
    </source>
</reference>
<dbReference type="OrthoDB" id="419694at2759"/>
<evidence type="ECO:0000256" key="2">
    <source>
        <dbReference type="ARBA" id="ARBA00009836"/>
    </source>
</evidence>
<dbReference type="PANTHER" id="PTHR12684">
    <property type="entry name" value="PUTATIVE PHOSPHOTRANSFERASE"/>
    <property type="match status" value="1"/>
</dbReference>
<proteinExistence type="inferred from homology"/>
<evidence type="ECO:0000313" key="8">
    <source>
        <dbReference type="Ensembl" id="ENSGALP00010000550.1"/>
    </source>
</evidence>
<keyword evidence="5" id="KW-0520">NAD</keyword>
<dbReference type="Pfam" id="PF01885">
    <property type="entry name" value="PTS_2-RNA"/>
    <property type="match status" value="1"/>
</dbReference>
<reference evidence="8" key="2">
    <citation type="submission" date="2025-08" db="UniProtKB">
        <authorList>
            <consortium name="Ensembl"/>
        </authorList>
    </citation>
    <scope>IDENTIFICATION</scope>
    <source>
        <strain evidence="8">broiler</strain>
    </source>
</reference>
<evidence type="ECO:0000256" key="3">
    <source>
        <dbReference type="ARBA" id="ARBA00012007"/>
    </source>
</evidence>
<evidence type="ECO:0000256" key="5">
    <source>
        <dbReference type="ARBA" id="ARBA00023027"/>
    </source>
</evidence>
<dbReference type="Ensembl" id="ENSGALT00010001057.1">
    <property type="protein sequence ID" value="ENSGALP00010000550.1"/>
    <property type="gene ID" value="ENSGALG00010000507.1"/>
</dbReference>
<organism evidence="8 9">
    <name type="scientific">Gallus gallus</name>
    <name type="common">Chicken</name>
    <dbReference type="NCBI Taxonomy" id="9031"/>
    <lineage>
        <taxon>Eukaryota</taxon>
        <taxon>Metazoa</taxon>
        <taxon>Chordata</taxon>
        <taxon>Craniata</taxon>
        <taxon>Vertebrata</taxon>
        <taxon>Euteleostomi</taxon>
        <taxon>Archelosauria</taxon>
        <taxon>Archosauria</taxon>
        <taxon>Dinosauria</taxon>
        <taxon>Saurischia</taxon>
        <taxon>Theropoda</taxon>
        <taxon>Coelurosauria</taxon>
        <taxon>Aves</taxon>
        <taxon>Neognathae</taxon>
        <taxon>Galloanserae</taxon>
        <taxon>Galliformes</taxon>
        <taxon>Phasianidae</taxon>
        <taxon>Phasianinae</taxon>
        <taxon>Gallus</taxon>
    </lineage>
</organism>
<protein>
    <recommendedName>
        <fullName evidence="3">2'-phosphotransferase</fullName>
        <ecNumber evidence="3">2.7.1.160</ecNumber>
    </recommendedName>
</protein>
<dbReference type="GO" id="GO:0000215">
    <property type="term" value="F:tRNA 2'-phosphotransferase activity"/>
    <property type="evidence" value="ECO:0000318"/>
    <property type="project" value="GO_Central"/>
</dbReference>
<dbReference type="SUPFAM" id="SSF56399">
    <property type="entry name" value="ADP-ribosylation"/>
    <property type="match status" value="1"/>
</dbReference>
<dbReference type="Gene3D" id="3.20.170.30">
    <property type="match status" value="1"/>
</dbReference>
<dbReference type="PANTHER" id="PTHR12684:SF2">
    <property type="entry name" value="TRNA 2'-PHOSPHOTRANSFERASE 1"/>
    <property type="match status" value="1"/>
</dbReference>
<dbReference type="AlphaFoldDB" id="A0A8V0X328"/>
<dbReference type="GeneTree" id="ENSGT00390000002731"/>
<evidence type="ECO:0000256" key="4">
    <source>
        <dbReference type="ARBA" id="ARBA00022679"/>
    </source>
</evidence>
<comment type="function">
    <text evidence="1">Catalyzes the last step of tRNA splicing, the transfer of the splice junction 2'-phosphate from ligated tRNA to NAD to produce ADP-ribose 1''-2'' cyclic phosphate.</text>
</comment>
<gene>
    <name evidence="8" type="primary">TRPT1</name>
</gene>
<name>A0A8V0X328_CHICK</name>
<evidence type="ECO:0000256" key="1">
    <source>
        <dbReference type="ARBA" id="ARBA00003343"/>
    </source>
</evidence>
<dbReference type="InterPro" id="IPR042081">
    <property type="entry name" value="RNA_2'-PTrans_C"/>
</dbReference>
<dbReference type="GlyGen" id="A0A8V0X328">
    <property type="glycosylation" value="1 site"/>
</dbReference>
<dbReference type="InterPro" id="IPR042080">
    <property type="entry name" value="RNA_2'-PTrans_N"/>
</dbReference>
<dbReference type="Gene3D" id="1.10.10.970">
    <property type="entry name" value="RNA 2'-phosphotransferase, Tpt1/KptA family, N-terminal domain"/>
    <property type="match status" value="1"/>
</dbReference>
<evidence type="ECO:0000313" key="9">
    <source>
        <dbReference type="Proteomes" id="UP000000539"/>
    </source>
</evidence>
<dbReference type="Proteomes" id="UP000000539">
    <property type="component" value="Chromosome 39"/>
</dbReference>
<keyword evidence="4" id="KW-0808">Transferase</keyword>
<keyword evidence="9" id="KW-1185">Reference proteome</keyword>
<comment type="catalytic activity">
    <reaction evidence="6">
        <text>2'-phospho-[ligated tRNA] + NAD(+) = mature tRNA + ADP-alpha-D-ribose 1'',2''-cyclic phosphate + nicotinamide</text>
        <dbReference type="Rhea" id="RHEA:23324"/>
        <dbReference type="Rhea" id="RHEA-COMP:11106"/>
        <dbReference type="Rhea" id="RHEA-COMP:11107"/>
        <dbReference type="ChEBI" id="CHEBI:17154"/>
        <dbReference type="ChEBI" id="CHEBI:57540"/>
        <dbReference type="ChEBI" id="CHEBI:76596"/>
        <dbReference type="ChEBI" id="CHEBI:82883"/>
        <dbReference type="ChEBI" id="CHEBI:85027"/>
        <dbReference type="EC" id="2.7.1.160"/>
    </reaction>
</comment>